<evidence type="ECO:0000313" key="1">
    <source>
        <dbReference type="EMBL" id="CAD8178203.1"/>
    </source>
</evidence>
<dbReference type="Proteomes" id="UP000683925">
    <property type="component" value="Unassembled WGS sequence"/>
</dbReference>
<reference evidence="1" key="1">
    <citation type="submission" date="2021-01" db="EMBL/GenBank/DDBJ databases">
        <authorList>
            <consortium name="Genoscope - CEA"/>
            <person name="William W."/>
        </authorList>
    </citation>
    <scope>NUCLEOTIDE SEQUENCE</scope>
</reference>
<proteinExistence type="predicted"/>
<protein>
    <submittedName>
        <fullName evidence="1">Uncharacterized protein</fullName>
    </submittedName>
</protein>
<organism evidence="1 2">
    <name type="scientific">Paramecium octaurelia</name>
    <dbReference type="NCBI Taxonomy" id="43137"/>
    <lineage>
        <taxon>Eukaryota</taxon>
        <taxon>Sar</taxon>
        <taxon>Alveolata</taxon>
        <taxon>Ciliophora</taxon>
        <taxon>Intramacronucleata</taxon>
        <taxon>Oligohymenophorea</taxon>
        <taxon>Peniculida</taxon>
        <taxon>Parameciidae</taxon>
        <taxon>Paramecium</taxon>
    </lineage>
</organism>
<dbReference type="AlphaFoldDB" id="A0A8S1VNV4"/>
<evidence type="ECO:0000313" key="2">
    <source>
        <dbReference type="Proteomes" id="UP000683925"/>
    </source>
</evidence>
<accession>A0A8S1VNV4</accession>
<comment type="caution">
    <text evidence="1">The sequence shown here is derived from an EMBL/GenBank/DDBJ whole genome shotgun (WGS) entry which is preliminary data.</text>
</comment>
<name>A0A8S1VNV4_PAROT</name>
<keyword evidence="2" id="KW-1185">Reference proteome</keyword>
<dbReference type="EMBL" id="CAJJDP010000069">
    <property type="protein sequence ID" value="CAD8178203.1"/>
    <property type="molecule type" value="Genomic_DNA"/>
</dbReference>
<gene>
    <name evidence="1" type="ORF">POCTA_138.1.T0700216</name>
</gene>
<sequence length="301" mass="36464">MSGQSKNEMKQSKSEIENERVRQYIRIQVNLSTRLYKKYEVFWKRNFEMRQYKLCALKKEKLSNIVKSLIFQINEFQHDFKVFCKGFEYFNVYQKYLEHSKFDGRTQKEERKESPEVNGEGFDIIGRKNNKAKTKLKEFQTIRIFIVIMHFFTNNRTIILISKNYGENNILIQKPQMSQRNIIRNRENKNIFVVVKNSTEISLQLKMFSYKWSKVNKNYIVNLVSQKGIKQINKVKYQIKLLRRNLKHYKVNPYQCLNIFKSQTIINFDQYYDNQHVLYNFYFESVNVFALKSFRIQIGTT</sequence>